<gene>
    <name evidence="1" type="ORF">A3B37_03330</name>
</gene>
<accession>A0A1G2L9D1</accession>
<name>A0A1G2L9D1_9BACT</name>
<reference evidence="1 2" key="1">
    <citation type="journal article" date="2016" name="Nat. Commun.">
        <title>Thousands of microbial genomes shed light on interconnected biogeochemical processes in an aquifer system.</title>
        <authorList>
            <person name="Anantharaman K."/>
            <person name="Brown C.T."/>
            <person name="Hug L.A."/>
            <person name="Sharon I."/>
            <person name="Castelle C.J."/>
            <person name="Probst A.J."/>
            <person name="Thomas B.C."/>
            <person name="Singh A."/>
            <person name="Wilkins M.J."/>
            <person name="Karaoz U."/>
            <person name="Brodie E.L."/>
            <person name="Williams K.H."/>
            <person name="Hubbard S.S."/>
            <person name="Banfield J.F."/>
        </authorList>
    </citation>
    <scope>NUCLEOTIDE SEQUENCE [LARGE SCALE GENOMIC DNA]</scope>
</reference>
<dbReference type="Gene3D" id="1.10.3210.10">
    <property type="entry name" value="Hypothetical protein af1432"/>
    <property type="match status" value="1"/>
</dbReference>
<evidence type="ECO:0000313" key="1">
    <source>
        <dbReference type="EMBL" id="OHA08238.1"/>
    </source>
</evidence>
<sequence length="147" mass="16911">MVALKLAKYNFPDTIIAAALTHDVLEDTDFGEEKLKEQLGSEVLEIVKAVTNDDSLPWEEKKKKYVETVRNGSDGAKAVAVADKIHNLESLMIAHAEQGPELWKKFNRGKEQKLWFENEVLKMFKQTWQHPLVDEYEGLLEQEKKLD</sequence>
<dbReference type="SUPFAM" id="SSF109604">
    <property type="entry name" value="HD-domain/PDEase-like"/>
    <property type="match status" value="1"/>
</dbReference>
<dbReference type="AlphaFoldDB" id="A0A1G2L9D1"/>
<evidence type="ECO:0008006" key="3">
    <source>
        <dbReference type="Google" id="ProtNLM"/>
    </source>
</evidence>
<comment type="caution">
    <text evidence="1">The sequence shown here is derived from an EMBL/GenBank/DDBJ whole genome shotgun (WGS) entry which is preliminary data.</text>
</comment>
<organism evidence="1 2">
    <name type="scientific">Candidatus Sungbacteria bacterium RIFCSPLOWO2_01_FULL_59_16</name>
    <dbReference type="NCBI Taxonomy" id="1802280"/>
    <lineage>
        <taxon>Bacteria</taxon>
        <taxon>Candidatus Sungiibacteriota</taxon>
    </lineage>
</organism>
<dbReference type="PANTHER" id="PTHR46246">
    <property type="entry name" value="GUANOSINE-3',5'-BIS(DIPHOSPHATE) 3'-PYROPHOSPHOHYDROLASE MESH1"/>
    <property type="match status" value="1"/>
</dbReference>
<dbReference type="EMBL" id="MHQS01000021">
    <property type="protein sequence ID" value="OHA08238.1"/>
    <property type="molecule type" value="Genomic_DNA"/>
</dbReference>
<dbReference type="STRING" id="1802280.A3B37_03330"/>
<dbReference type="Proteomes" id="UP000176705">
    <property type="component" value="Unassembled WGS sequence"/>
</dbReference>
<dbReference type="PANTHER" id="PTHR46246:SF1">
    <property type="entry name" value="GUANOSINE-3',5'-BIS(DIPHOSPHATE) 3'-PYROPHOSPHOHYDROLASE MESH1"/>
    <property type="match status" value="1"/>
</dbReference>
<evidence type="ECO:0000313" key="2">
    <source>
        <dbReference type="Proteomes" id="UP000176705"/>
    </source>
</evidence>
<dbReference type="GO" id="GO:0008893">
    <property type="term" value="F:guanosine-3',5'-bis(diphosphate) 3'-diphosphatase activity"/>
    <property type="evidence" value="ECO:0007669"/>
    <property type="project" value="TreeGrafter"/>
</dbReference>
<dbReference type="InterPro" id="IPR052194">
    <property type="entry name" value="MESH1"/>
</dbReference>
<proteinExistence type="predicted"/>
<dbReference type="Pfam" id="PF13328">
    <property type="entry name" value="HD_4"/>
    <property type="match status" value="1"/>
</dbReference>
<protein>
    <recommendedName>
        <fullName evidence="3">HD/PDEase domain-containing protein</fullName>
    </recommendedName>
</protein>